<dbReference type="OrthoDB" id="3855550at2"/>
<dbReference type="AlphaFoldDB" id="A0A239HFT8"/>
<proteinExistence type="predicted"/>
<keyword evidence="2" id="KW-1185">Reference proteome</keyword>
<gene>
    <name evidence="1" type="ORF">SAMN05216252_108351</name>
</gene>
<reference evidence="1 2" key="1">
    <citation type="submission" date="2017-06" db="EMBL/GenBank/DDBJ databases">
        <authorList>
            <person name="Kim H.J."/>
            <person name="Triplett B.A."/>
        </authorList>
    </citation>
    <scope>NUCLEOTIDE SEQUENCE [LARGE SCALE GENOMIC DNA]</scope>
    <source>
        <strain evidence="1 2">CGMCC 4.1858</strain>
    </source>
</reference>
<dbReference type="RefSeq" id="WP_018563602.1">
    <property type="nucleotide sequence ID" value="NZ_CP108152.1"/>
</dbReference>
<dbReference type="Proteomes" id="UP000198280">
    <property type="component" value="Unassembled WGS sequence"/>
</dbReference>
<organism evidence="1 2">
    <name type="scientific">Actinacidiphila glaucinigra</name>
    <dbReference type="NCBI Taxonomy" id="235986"/>
    <lineage>
        <taxon>Bacteria</taxon>
        <taxon>Bacillati</taxon>
        <taxon>Actinomycetota</taxon>
        <taxon>Actinomycetes</taxon>
        <taxon>Kitasatosporales</taxon>
        <taxon>Streptomycetaceae</taxon>
        <taxon>Actinacidiphila</taxon>
    </lineage>
</organism>
<sequence length="88" mass="9991">MRHEDTEFVGGPLDGRVLGVLTGITGQPPKVYEVPVPQEDGAPPVVHVYHREPSPGARAQRRTRWVFVYDPEGNRPEKPRWPWSKPRA</sequence>
<evidence type="ECO:0000313" key="1">
    <source>
        <dbReference type="EMBL" id="SNS80200.1"/>
    </source>
</evidence>
<protein>
    <submittedName>
        <fullName evidence="1">Uncharacterized protein</fullName>
    </submittedName>
</protein>
<dbReference type="GeneID" id="95786165"/>
<name>A0A239HFT8_9ACTN</name>
<dbReference type="EMBL" id="FZOF01000008">
    <property type="protein sequence ID" value="SNS80200.1"/>
    <property type="molecule type" value="Genomic_DNA"/>
</dbReference>
<evidence type="ECO:0000313" key="2">
    <source>
        <dbReference type="Proteomes" id="UP000198280"/>
    </source>
</evidence>
<accession>A0A239HFT8</accession>